<proteinExistence type="inferred from homology"/>
<evidence type="ECO:0000259" key="9">
    <source>
        <dbReference type="Pfam" id="PF07731"/>
    </source>
</evidence>
<dbReference type="Pfam" id="PF00394">
    <property type="entry name" value="Cu-oxidase"/>
    <property type="match status" value="1"/>
</dbReference>
<dbReference type="GO" id="GO:0005507">
    <property type="term" value="F:copper ion binding"/>
    <property type="evidence" value="ECO:0007669"/>
    <property type="project" value="InterPro"/>
</dbReference>
<keyword evidence="12" id="KW-1185">Reference proteome</keyword>
<dbReference type="InterPro" id="IPR008972">
    <property type="entry name" value="Cupredoxin"/>
</dbReference>
<sequence length="515" mass="54807">MLRFALLAQLAAVALAAIGPSTNLYLANQVIGPDGFNRSAVLAGQDANSLSFPGPVIQGNKGSTFNINAIDALTDTTMLRATSIHWHGLLQAGSAWADGPAGVTQCPIVPGNSFQYEFSVPDQAGTFWYHSHYSSQYCDGLRGAIVVYDPNDPHSSLYDTDNEDTIITIADWYHTVAPEAGLVPTPDSTLINGKGRYAGGPTVPLTAIVVQPNRRYRFRLVSMSCDPNFTFKIDGHTMTIIEVDGTNVQPLTVDSIQIFAGQRYSFVLNANQAISNYWIRANPNVGTTGYNGGLNSAILRYVGAASEDPTTTEDTSTAPLVETSLHPLTNAAAPGVAGVGMADVNLNLDILFDFASLKFQVNGATFAEPSVPVLLQILSGASTAQDLLPSGSVYVLPKNKVIEISMPGGSTGSPHPIHLHGHTFSVVRPSGSSDYNYVDPVQRDVVSIGQASDNVTIRFTTDNSGPWIMHCHIDWHLVLGLSVVFAEDTPTIASSNPPGAWSQLCPAYDSFGPGL</sequence>
<dbReference type="CDD" id="cd13903">
    <property type="entry name" value="CuRO_3_Tv-LCC_like"/>
    <property type="match status" value="1"/>
</dbReference>
<keyword evidence="4" id="KW-0186">Copper</keyword>
<evidence type="ECO:0000256" key="2">
    <source>
        <dbReference type="ARBA" id="ARBA00022723"/>
    </source>
</evidence>
<comment type="caution">
    <text evidence="11">The sequence shown here is derived from an EMBL/GenBank/DDBJ whole genome shotgun (WGS) entry which is preliminary data.</text>
</comment>
<evidence type="ECO:0000256" key="7">
    <source>
        <dbReference type="SAM" id="SignalP"/>
    </source>
</evidence>
<dbReference type="PROSITE" id="PS00079">
    <property type="entry name" value="MULTICOPPER_OXIDASE1"/>
    <property type="match status" value="1"/>
</dbReference>
<dbReference type="PROSITE" id="PS00080">
    <property type="entry name" value="MULTICOPPER_OXIDASE2"/>
    <property type="match status" value="1"/>
</dbReference>
<evidence type="ECO:0000313" key="12">
    <source>
        <dbReference type="Proteomes" id="UP000521943"/>
    </source>
</evidence>
<dbReference type="Pfam" id="PF07732">
    <property type="entry name" value="Cu-oxidase_3"/>
    <property type="match status" value="1"/>
</dbReference>
<feature type="chain" id="PRO_5034834842" evidence="7">
    <location>
        <begin position="17"/>
        <end position="515"/>
    </location>
</feature>
<keyword evidence="6" id="KW-0325">Glycoprotein</keyword>
<dbReference type="InterPro" id="IPR011706">
    <property type="entry name" value="Cu-oxidase_C"/>
</dbReference>
<evidence type="ECO:0000256" key="1">
    <source>
        <dbReference type="ARBA" id="ARBA00010609"/>
    </source>
</evidence>
<evidence type="ECO:0000256" key="6">
    <source>
        <dbReference type="ARBA" id="ARBA00023180"/>
    </source>
</evidence>
<accession>A0A8H6I5J2</accession>
<evidence type="ECO:0000256" key="5">
    <source>
        <dbReference type="ARBA" id="ARBA00023157"/>
    </source>
</evidence>
<evidence type="ECO:0000256" key="3">
    <source>
        <dbReference type="ARBA" id="ARBA00023002"/>
    </source>
</evidence>
<dbReference type="SUPFAM" id="SSF49503">
    <property type="entry name" value="Cupredoxins"/>
    <property type="match status" value="3"/>
</dbReference>
<dbReference type="FunFam" id="2.60.40.420:FF:000045">
    <property type="entry name" value="Laccase 2"/>
    <property type="match status" value="1"/>
</dbReference>
<dbReference type="InterPro" id="IPR045087">
    <property type="entry name" value="Cu-oxidase_fam"/>
</dbReference>
<dbReference type="AlphaFoldDB" id="A0A8H6I5J2"/>
<feature type="signal peptide" evidence="7">
    <location>
        <begin position="1"/>
        <end position="16"/>
    </location>
</feature>
<gene>
    <name evidence="11" type="ORF">DFP72DRAFT_1031995</name>
</gene>
<dbReference type="GO" id="GO:0016491">
    <property type="term" value="F:oxidoreductase activity"/>
    <property type="evidence" value="ECO:0007669"/>
    <property type="project" value="UniProtKB-KW"/>
</dbReference>
<evidence type="ECO:0000259" key="8">
    <source>
        <dbReference type="Pfam" id="PF00394"/>
    </source>
</evidence>
<dbReference type="OrthoDB" id="2121828at2759"/>
<feature type="domain" description="Plastocyanin-like" evidence="8">
    <location>
        <begin position="163"/>
        <end position="304"/>
    </location>
</feature>
<dbReference type="InterPro" id="IPR001117">
    <property type="entry name" value="Cu-oxidase_2nd"/>
</dbReference>
<dbReference type="InterPro" id="IPR011707">
    <property type="entry name" value="Cu-oxidase-like_N"/>
</dbReference>
<dbReference type="Gene3D" id="2.60.40.420">
    <property type="entry name" value="Cupredoxins - blue copper proteins"/>
    <property type="match status" value="3"/>
</dbReference>
<protein>
    <submittedName>
        <fullName evidence="11">Laccase 2</fullName>
    </submittedName>
</protein>
<dbReference type="EMBL" id="JACGCI010000016">
    <property type="protein sequence ID" value="KAF6759300.1"/>
    <property type="molecule type" value="Genomic_DNA"/>
</dbReference>
<keyword evidence="3" id="KW-0560">Oxidoreductase</keyword>
<keyword evidence="2" id="KW-0479">Metal-binding</keyword>
<dbReference type="PANTHER" id="PTHR11709">
    <property type="entry name" value="MULTI-COPPER OXIDASE"/>
    <property type="match status" value="1"/>
</dbReference>
<organism evidence="11 12">
    <name type="scientific">Ephemerocybe angulata</name>
    <dbReference type="NCBI Taxonomy" id="980116"/>
    <lineage>
        <taxon>Eukaryota</taxon>
        <taxon>Fungi</taxon>
        <taxon>Dikarya</taxon>
        <taxon>Basidiomycota</taxon>
        <taxon>Agaricomycotina</taxon>
        <taxon>Agaricomycetes</taxon>
        <taxon>Agaricomycetidae</taxon>
        <taxon>Agaricales</taxon>
        <taxon>Agaricineae</taxon>
        <taxon>Psathyrellaceae</taxon>
        <taxon>Ephemerocybe</taxon>
    </lineage>
</organism>
<evidence type="ECO:0000259" key="10">
    <source>
        <dbReference type="Pfam" id="PF07732"/>
    </source>
</evidence>
<name>A0A8H6I5J2_9AGAR</name>
<keyword evidence="7" id="KW-0732">Signal</keyword>
<comment type="similarity">
    <text evidence="1">Belongs to the multicopper oxidase family.</text>
</comment>
<dbReference type="InterPro" id="IPR002355">
    <property type="entry name" value="Cu_oxidase_Cu_BS"/>
</dbReference>
<dbReference type="Pfam" id="PF07731">
    <property type="entry name" value="Cu-oxidase_2"/>
    <property type="match status" value="1"/>
</dbReference>
<keyword evidence="5" id="KW-1015">Disulfide bond</keyword>
<reference evidence="11 12" key="1">
    <citation type="submission" date="2020-07" db="EMBL/GenBank/DDBJ databases">
        <title>Comparative genomics of pyrophilous fungi reveals a link between fire events and developmental genes.</title>
        <authorList>
            <consortium name="DOE Joint Genome Institute"/>
            <person name="Steindorff A.S."/>
            <person name="Carver A."/>
            <person name="Calhoun S."/>
            <person name="Stillman K."/>
            <person name="Liu H."/>
            <person name="Lipzen A."/>
            <person name="Pangilinan J."/>
            <person name="Labutti K."/>
            <person name="Bruns T.D."/>
            <person name="Grigoriev I.V."/>
        </authorList>
    </citation>
    <scope>NUCLEOTIDE SEQUENCE [LARGE SCALE GENOMIC DNA]</scope>
    <source>
        <strain evidence="11 12">CBS 144469</strain>
    </source>
</reference>
<evidence type="ECO:0000256" key="4">
    <source>
        <dbReference type="ARBA" id="ARBA00023008"/>
    </source>
</evidence>
<dbReference type="Proteomes" id="UP000521943">
    <property type="component" value="Unassembled WGS sequence"/>
</dbReference>
<dbReference type="InterPro" id="IPR033138">
    <property type="entry name" value="Cu_oxidase_CS"/>
</dbReference>
<evidence type="ECO:0000313" key="11">
    <source>
        <dbReference type="EMBL" id="KAF6759300.1"/>
    </source>
</evidence>
<dbReference type="PANTHER" id="PTHR11709:SF511">
    <property type="entry name" value="LACCASE"/>
    <property type="match status" value="1"/>
</dbReference>
<feature type="domain" description="Plastocyanin-like" evidence="9">
    <location>
        <begin position="368"/>
        <end position="488"/>
    </location>
</feature>
<feature type="domain" description="Plastocyanin-like" evidence="10">
    <location>
        <begin position="51"/>
        <end position="151"/>
    </location>
</feature>